<dbReference type="Proteomes" id="UP000053433">
    <property type="component" value="Unassembled WGS sequence"/>
</dbReference>
<organism evidence="1 2">
    <name type="scientific">Ruthenibacterium lactatiformans</name>
    <dbReference type="NCBI Taxonomy" id="1550024"/>
    <lineage>
        <taxon>Bacteria</taxon>
        <taxon>Bacillati</taxon>
        <taxon>Bacillota</taxon>
        <taxon>Clostridia</taxon>
        <taxon>Eubacteriales</taxon>
        <taxon>Oscillospiraceae</taxon>
        <taxon>Ruthenibacterium</taxon>
    </lineage>
</organism>
<evidence type="ECO:0000313" key="1">
    <source>
        <dbReference type="EMBL" id="KUE76437.1"/>
    </source>
</evidence>
<reference evidence="1 2" key="1">
    <citation type="submission" date="2015-10" db="EMBL/GenBank/DDBJ databases">
        <title>A novel member of the family Ruminococcaceae isolated from human faeces.</title>
        <authorList>
            <person name="Shkoporov A.N."/>
            <person name="Chaplin A.V."/>
            <person name="Motuzova O.V."/>
            <person name="Kafarskaia L.I."/>
            <person name="Efimov B.A."/>
        </authorList>
    </citation>
    <scope>NUCLEOTIDE SEQUENCE [LARGE SCALE GENOMIC DNA]</scope>
    <source>
        <strain evidence="1 2">668</strain>
    </source>
</reference>
<evidence type="ECO:0000313" key="2">
    <source>
        <dbReference type="Proteomes" id="UP000053433"/>
    </source>
</evidence>
<comment type="caution">
    <text evidence="1">The sequence shown here is derived from an EMBL/GenBank/DDBJ whole genome shotgun (WGS) entry which is preliminary data.</text>
</comment>
<accession>A0A0W7TRQ4</accession>
<sequence length="72" mass="7945">MSTANRSTSGNTFFINDPSVFYFCAFFSAGVVRPERARGGAPLSRSGRRNSVCRRFVEDGPAAPCFLHRQNV</sequence>
<proteinExistence type="predicted"/>
<dbReference type="EMBL" id="LMUA01000009">
    <property type="protein sequence ID" value="KUE76437.1"/>
    <property type="molecule type" value="Genomic_DNA"/>
</dbReference>
<gene>
    <name evidence="1" type="ORF">ASJ35_08195</name>
</gene>
<protein>
    <submittedName>
        <fullName evidence="1">Uncharacterized protein</fullName>
    </submittedName>
</protein>
<dbReference type="AlphaFoldDB" id="A0A0W7TRQ4"/>
<name>A0A0W7TRQ4_9FIRM</name>